<evidence type="ECO:0000256" key="3">
    <source>
        <dbReference type="ARBA" id="ARBA00022723"/>
    </source>
</evidence>
<dbReference type="NCBIfam" id="NF008159">
    <property type="entry name" value="PRK10911.1"/>
    <property type="match status" value="1"/>
</dbReference>
<dbReference type="InterPro" id="IPR001567">
    <property type="entry name" value="Pept_M3A_M3B_dom"/>
</dbReference>
<dbReference type="InterPro" id="IPR045090">
    <property type="entry name" value="Pept_M3A_M3B"/>
</dbReference>
<evidence type="ECO:0000256" key="4">
    <source>
        <dbReference type="ARBA" id="ARBA00022801"/>
    </source>
</evidence>
<dbReference type="Pfam" id="PF19310">
    <property type="entry name" value="TOP_N"/>
    <property type="match status" value="1"/>
</dbReference>
<dbReference type="GO" id="GO:0005829">
    <property type="term" value="C:cytosol"/>
    <property type="evidence" value="ECO:0007669"/>
    <property type="project" value="UniProtKB-ARBA"/>
</dbReference>
<dbReference type="EC" id="3.4.24.70" evidence="8"/>
<keyword evidence="6 9" id="KW-0482">Metalloprotease</keyword>
<sequence length="683" mass="77657">MKNPLLTEDQLPHFSFIRLEHIKPAIDQLISDNRVQIQSIAQQEEPSFETLVQPIQSLEDRLERAWSVVSHLNAVQNTSELREIYNGCLAQLTEYGTEVSQNQQLHAAYRKLADSEQYARLDQAQRKAIDNTLRDFELSGVALAADKKERFAKLSGELAELSSRFSDNVLDATQAWSKQITDQSELAGMPETAQAGARQAAQQREMEGWLLTLDAPSFLPVMTFCENRALRKEVYEAFVTRASELGPFAGKWDNTAIMTDILRRRHEQSQLVGFDSYAERSLARKMARTPEEVLGFLGELAKKSRPVAEKELEELRAFARDECGAEGLEAWDIGFYGEKLRQHRYQISDEMLRPYFPANRVIPGLFEVAQRLFGVRISAIDDAQVWHKDVTVYEISRDGEPLAWFYLDPYARKGKRGGAWMADCRVRYRNLRGHLQKPVAFLTCNFTPPVGDQPALLTHDEVTTLFHEFGHGLHHMLTQVEVFDVSGINGVAWDAVELPSQFMENWCWHAESIALISGHYETGEPLPQEYLERMLAARNFQSGMQMLRQIEFSLFDFRLHAEFDPDKPVSPLALLEKVREEVAVVRPPAFNRFPNSFSHIFAGGYAAGYYSYKWAEVLAADAFSLFEEKGIFSPEAGQAFREHILEKGGSQEPMELFVAFRGREPQVDALLAQWGIQPQPAVA</sequence>
<comment type="cofactor">
    <cofactor evidence="9">
        <name>Zn(2+)</name>
        <dbReference type="ChEBI" id="CHEBI:29105"/>
    </cofactor>
    <text evidence="9">Binds 1 zinc ion.</text>
</comment>
<dbReference type="GO" id="GO:0006518">
    <property type="term" value="P:peptide metabolic process"/>
    <property type="evidence" value="ECO:0007669"/>
    <property type="project" value="TreeGrafter"/>
</dbReference>
<feature type="domain" description="Peptidase M3A/M3B catalytic" evidence="10">
    <location>
        <begin position="221"/>
        <end position="674"/>
    </location>
</feature>
<evidence type="ECO:0000313" key="12">
    <source>
        <dbReference type="EMBL" id="QCF24499.1"/>
    </source>
</evidence>
<evidence type="ECO:0000256" key="7">
    <source>
        <dbReference type="ARBA" id="ARBA00024603"/>
    </source>
</evidence>
<dbReference type="InterPro" id="IPR045666">
    <property type="entry name" value="OpdA_N"/>
</dbReference>
<dbReference type="Gene3D" id="1.10.1370.10">
    <property type="entry name" value="Neurolysin, domain 3"/>
    <property type="match status" value="1"/>
</dbReference>
<dbReference type="KEGG" id="hmi:soil367_00170"/>
<dbReference type="FunFam" id="3.40.390.10:FF:000009">
    <property type="entry name" value="Oligopeptidase A"/>
    <property type="match status" value="1"/>
</dbReference>
<dbReference type="PANTHER" id="PTHR11804">
    <property type="entry name" value="PROTEASE M3 THIMET OLIGOPEPTIDASE-RELATED"/>
    <property type="match status" value="1"/>
</dbReference>
<dbReference type="Pfam" id="PF01432">
    <property type="entry name" value="Peptidase_M3"/>
    <property type="match status" value="1"/>
</dbReference>
<dbReference type="SUPFAM" id="SSF55486">
    <property type="entry name" value="Metalloproteases ('zincins'), catalytic domain"/>
    <property type="match status" value="1"/>
</dbReference>
<dbReference type="CDD" id="cd06456">
    <property type="entry name" value="M3A_DCP"/>
    <property type="match status" value="1"/>
</dbReference>
<keyword evidence="2 9" id="KW-0645">Protease</keyword>
<keyword evidence="3 9" id="KW-0479">Metal-binding</keyword>
<evidence type="ECO:0000256" key="9">
    <source>
        <dbReference type="RuleBase" id="RU003435"/>
    </source>
</evidence>
<dbReference type="InterPro" id="IPR034005">
    <property type="entry name" value="M3A_DCP"/>
</dbReference>
<name>A0A4P7XCD6_9ALTE</name>
<dbReference type="AlphaFoldDB" id="A0A4P7XCD6"/>
<dbReference type="GO" id="GO:0046872">
    <property type="term" value="F:metal ion binding"/>
    <property type="evidence" value="ECO:0007669"/>
    <property type="project" value="UniProtKB-UniRule"/>
</dbReference>
<proteinExistence type="inferred from homology"/>
<evidence type="ECO:0000256" key="5">
    <source>
        <dbReference type="ARBA" id="ARBA00022833"/>
    </source>
</evidence>
<protein>
    <recommendedName>
        <fullName evidence="8">oligopeptidase A</fullName>
        <ecNumber evidence="8">3.4.24.70</ecNumber>
    </recommendedName>
</protein>
<organism evidence="12 13">
    <name type="scientific">Hydrocarboniclastica marina</name>
    <dbReference type="NCBI Taxonomy" id="2259620"/>
    <lineage>
        <taxon>Bacteria</taxon>
        <taxon>Pseudomonadati</taxon>
        <taxon>Pseudomonadota</taxon>
        <taxon>Gammaproteobacteria</taxon>
        <taxon>Alteromonadales</taxon>
        <taxon>Alteromonadaceae</taxon>
        <taxon>Hydrocarboniclastica</taxon>
    </lineage>
</organism>
<dbReference type="GO" id="GO:0006508">
    <property type="term" value="P:proteolysis"/>
    <property type="evidence" value="ECO:0007669"/>
    <property type="project" value="UniProtKB-KW"/>
</dbReference>
<dbReference type="InterPro" id="IPR024079">
    <property type="entry name" value="MetalloPept_cat_dom_sf"/>
</dbReference>
<dbReference type="Proteomes" id="UP000298049">
    <property type="component" value="Chromosome"/>
</dbReference>
<evidence type="ECO:0000259" key="11">
    <source>
        <dbReference type="Pfam" id="PF19310"/>
    </source>
</evidence>
<comment type="catalytic activity">
    <reaction evidence="7">
        <text>Hydrolysis of oligopeptides, with broad specificity. Gly or Ala commonly occur as P1 or P1' residues, but more distant residues are also important, as is shown by the fact that Z-Gly-Pro-Gly-|-Gly-Pro-Ala is cleaved, but not Z-(Gly)(5).</text>
        <dbReference type="EC" id="3.4.24.70"/>
    </reaction>
</comment>
<feature type="domain" description="Oligopeptidase A N-terminal" evidence="11">
    <location>
        <begin position="26"/>
        <end position="148"/>
    </location>
</feature>
<dbReference type="InterPro" id="IPR024077">
    <property type="entry name" value="Neurolysin/TOP_dom2"/>
</dbReference>
<evidence type="ECO:0000256" key="1">
    <source>
        <dbReference type="ARBA" id="ARBA00006040"/>
    </source>
</evidence>
<reference evidence="12 13" key="1">
    <citation type="submission" date="2018-07" db="EMBL/GenBank/DDBJ databases">
        <title>Marsedoiliclastica nanhaica gen. nov. sp. nov., a novel marine hydrocarbonoclastic bacterium isolated from an in-situ enriched hydrocarbon-degrading consortium in deep-sea sediment.</title>
        <authorList>
            <person name="Dong C."/>
            <person name="Ma T."/>
            <person name="Liu R."/>
            <person name="Shao Z."/>
        </authorList>
    </citation>
    <scope>NUCLEOTIDE SEQUENCE [LARGE SCALE GENOMIC DNA]</scope>
    <source>
        <strain evidence="13">soil36-7</strain>
    </source>
</reference>
<evidence type="ECO:0000259" key="10">
    <source>
        <dbReference type="Pfam" id="PF01432"/>
    </source>
</evidence>
<evidence type="ECO:0000256" key="2">
    <source>
        <dbReference type="ARBA" id="ARBA00022670"/>
    </source>
</evidence>
<dbReference type="OrthoDB" id="9773538at2"/>
<dbReference type="Gene3D" id="1.10.1370.40">
    <property type="match status" value="1"/>
</dbReference>
<dbReference type="RefSeq" id="WP_136545776.1">
    <property type="nucleotide sequence ID" value="NZ_CP031093.1"/>
</dbReference>
<dbReference type="GO" id="GO:0004222">
    <property type="term" value="F:metalloendopeptidase activity"/>
    <property type="evidence" value="ECO:0007669"/>
    <property type="project" value="UniProtKB-EC"/>
</dbReference>
<evidence type="ECO:0000256" key="6">
    <source>
        <dbReference type="ARBA" id="ARBA00023049"/>
    </source>
</evidence>
<gene>
    <name evidence="12" type="ORF">soil367_00170</name>
</gene>
<dbReference type="PANTHER" id="PTHR11804:SF84">
    <property type="entry name" value="SACCHAROLYSIN"/>
    <property type="match status" value="1"/>
</dbReference>
<evidence type="ECO:0000256" key="8">
    <source>
        <dbReference type="ARBA" id="ARBA00026100"/>
    </source>
</evidence>
<dbReference type="Gene3D" id="3.40.390.10">
    <property type="entry name" value="Collagenase (Catalytic Domain)"/>
    <property type="match status" value="1"/>
</dbReference>
<keyword evidence="4 9" id="KW-0378">Hydrolase</keyword>
<dbReference type="EMBL" id="CP031093">
    <property type="protein sequence ID" value="QCF24499.1"/>
    <property type="molecule type" value="Genomic_DNA"/>
</dbReference>
<keyword evidence="5 9" id="KW-0862">Zinc</keyword>
<evidence type="ECO:0000313" key="13">
    <source>
        <dbReference type="Proteomes" id="UP000298049"/>
    </source>
</evidence>
<accession>A0A4P7XCD6</accession>
<keyword evidence="13" id="KW-1185">Reference proteome</keyword>
<comment type="similarity">
    <text evidence="1 9">Belongs to the peptidase M3 family.</text>
</comment>